<organism evidence="2 3">
    <name type="scientific">Mycena alexandri</name>
    <dbReference type="NCBI Taxonomy" id="1745969"/>
    <lineage>
        <taxon>Eukaryota</taxon>
        <taxon>Fungi</taxon>
        <taxon>Dikarya</taxon>
        <taxon>Basidiomycota</taxon>
        <taxon>Agaricomycotina</taxon>
        <taxon>Agaricomycetes</taxon>
        <taxon>Agaricomycetidae</taxon>
        <taxon>Agaricales</taxon>
        <taxon>Marasmiineae</taxon>
        <taxon>Mycenaceae</taxon>
        <taxon>Mycena</taxon>
    </lineage>
</organism>
<accession>A0AAD6RWG7</accession>
<dbReference type="AlphaFoldDB" id="A0AAD6RWG7"/>
<feature type="region of interest" description="Disordered" evidence="1">
    <location>
        <begin position="147"/>
        <end position="213"/>
    </location>
</feature>
<feature type="compositionally biased region" description="Basic and acidic residues" evidence="1">
    <location>
        <begin position="203"/>
        <end position="213"/>
    </location>
</feature>
<proteinExistence type="predicted"/>
<name>A0AAD6RWG7_9AGAR</name>
<reference evidence="2" key="1">
    <citation type="submission" date="2023-03" db="EMBL/GenBank/DDBJ databases">
        <title>Massive genome expansion in bonnet fungi (Mycena s.s.) driven by repeated elements and novel gene families across ecological guilds.</title>
        <authorList>
            <consortium name="Lawrence Berkeley National Laboratory"/>
            <person name="Harder C.B."/>
            <person name="Miyauchi S."/>
            <person name="Viragh M."/>
            <person name="Kuo A."/>
            <person name="Thoen E."/>
            <person name="Andreopoulos B."/>
            <person name="Lu D."/>
            <person name="Skrede I."/>
            <person name="Drula E."/>
            <person name="Henrissat B."/>
            <person name="Morin E."/>
            <person name="Kohler A."/>
            <person name="Barry K."/>
            <person name="LaButti K."/>
            <person name="Morin E."/>
            <person name="Salamov A."/>
            <person name="Lipzen A."/>
            <person name="Mereny Z."/>
            <person name="Hegedus B."/>
            <person name="Baldrian P."/>
            <person name="Stursova M."/>
            <person name="Weitz H."/>
            <person name="Taylor A."/>
            <person name="Grigoriev I.V."/>
            <person name="Nagy L.G."/>
            <person name="Martin F."/>
            <person name="Kauserud H."/>
        </authorList>
    </citation>
    <scope>NUCLEOTIDE SEQUENCE</scope>
    <source>
        <strain evidence="2">CBHHK200</strain>
    </source>
</reference>
<dbReference type="EMBL" id="JARJCM010000497">
    <property type="protein sequence ID" value="KAJ7016469.1"/>
    <property type="molecule type" value="Genomic_DNA"/>
</dbReference>
<evidence type="ECO:0000256" key="1">
    <source>
        <dbReference type="SAM" id="MobiDB-lite"/>
    </source>
</evidence>
<dbReference type="Proteomes" id="UP001218188">
    <property type="component" value="Unassembled WGS sequence"/>
</dbReference>
<evidence type="ECO:0000313" key="3">
    <source>
        <dbReference type="Proteomes" id="UP001218188"/>
    </source>
</evidence>
<comment type="caution">
    <text evidence="2">The sequence shown here is derived from an EMBL/GenBank/DDBJ whole genome shotgun (WGS) entry which is preliminary data.</text>
</comment>
<protein>
    <submittedName>
        <fullName evidence="2">Uncharacterized protein</fullName>
    </submittedName>
</protein>
<keyword evidence="3" id="KW-1185">Reference proteome</keyword>
<sequence length="213" mass="23324">MLAKEDPLTESLKEQAFLGTSKIGRKTQRLEPASCQQPRIEQYIMPPLLDDLLCAALAPTAKIPTPETPARLISIFITYEHPTKQAAKVDRNCFKGEETGHVSEMRDVHKATLIPVPPRLALRVEESAGADGFGSWDTTFRCRWSCARGNQPERPPGTRLARAAPCGRRHGFTGSDSVPLGNFEPLPPQGNGTAPSRGHPLKHGRDGRETRSA</sequence>
<evidence type="ECO:0000313" key="2">
    <source>
        <dbReference type="EMBL" id="KAJ7016469.1"/>
    </source>
</evidence>
<gene>
    <name evidence="2" type="ORF">C8F04DRAFT_1202059</name>
</gene>